<dbReference type="Proteomes" id="UP000014160">
    <property type="component" value="Unassembled WGS sequence"/>
</dbReference>
<reference evidence="2 4" key="2">
    <citation type="submission" date="2013-03" db="EMBL/GenBank/DDBJ databases">
        <title>The Genome Sequence of Enterococcus gilvus ATCC BAA-350 (PacBio/Illumina hybrid assembly).</title>
        <authorList>
            <consortium name="The Broad Institute Genomics Platform"/>
            <consortium name="The Broad Institute Genome Sequencing Center for Infectious Disease"/>
            <person name="Earl A."/>
            <person name="Russ C."/>
            <person name="Gilmore M."/>
            <person name="Surin D."/>
            <person name="Walker B."/>
            <person name="Young S."/>
            <person name="Zeng Q."/>
            <person name="Gargeya S."/>
            <person name="Fitzgerald M."/>
            <person name="Haas B."/>
            <person name="Abouelleil A."/>
            <person name="Allen A.W."/>
            <person name="Alvarado L."/>
            <person name="Arachchi H.M."/>
            <person name="Berlin A.M."/>
            <person name="Chapman S.B."/>
            <person name="Gainer-Dewar J."/>
            <person name="Goldberg J."/>
            <person name="Griggs A."/>
            <person name="Gujja S."/>
            <person name="Hansen M."/>
            <person name="Howarth C."/>
            <person name="Imamovic A."/>
            <person name="Ireland A."/>
            <person name="Larimer J."/>
            <person name="McCowan C."/>
            <person name="Murphy C."/>
            <person name="Pearson M."/>
            <person name="Poon T.W."/>
            <person name="Priest M."/>
            <person name="Roberts A."/>
            <person name="Saif S."/>
            <person name="Shea T."/>
            <person name="Sisk P."/>
            <person name="Sykes S."/>
            <person name="Wortman J."/>
            <person name="Nusbaum C."/>
            <person name="Birren B."/>
        </authorList>
    </citation>
    <scope>NUCLEOTIDE SEQUENCE [LARGE SCALE GENOMIC DNA]</scope>
    <source>
        <strain evidence="2 4">ATCC BAA-350</strain>
    </source>
</reference>
<name>R2VHT2_9ENTE</name>
<organism evidence="1 3">
    <name type="scientific">Enterococcus gilvus ATCC BAA-350</name>
    <dbReference type="NCBI Taxonomy" id="1158614"/>
    <lineage>
        <taxon>Bacteria</taxon>
        <taxon>Bacillati</taxon>
        <taxon>Bacillota</taxon>
        <taxon>Bacilli</taxon>
        <taxon>Lactobacillales</taxon>
        <taxon>Enterococcaceae</taxon>
        <taxon>Enterococcus</taxon>
    </lineage>
</organism>
<reference evidence="1 3" key="1">
    <citation type="submission" date="2013-02" db="EMBL/GenBank/DDBJ databases">
        <title>The Genome Sequence of Enterococcus gilvus ATCC BAA-350.</title>
        <authorList>
            <consortium name="The Broad Institute Genome Sequencing Platform"/>
            <consortium name="The Broad Institute Genome Sequencing Center for Infectious Disease"/>
            <person name="Earl A.M."/>
            <person name="Gilmore M.S."/>
            <person name="Lebreton F."/>
            <person name="Walker B."/>
            <person name="Young S.K."/>
            <person name="Zeng Q."/>
            <person name="Gargeya S."/>
            <person name="Fitzgerald M."/>
            <person name="Haas B."/>
            <person name="Abouelleil A."/>
            <person name="Alvarado L."/>
            <person name="Arachchi H.M."/>
            <person name="Berlin A.M."/>
            <person name="Chapman S.B."/>
            <person name="Dewar J."/>
            <person name="Goldberg J."/>
            <person name="Griggs A."/>
            <person name="Gujja S."/>
            <person name="Hansen M."/>
            <person name="Howarth C."/>
            <person name="Imamovic A."/>
            <person name="Larimer J."/>
            <person name="McCowan C."/>
            <person name="Murphy C."/>
            <person name="Neiman D."/>
            <person name="Pearson M."/>
            <person name="Priest M."/>
            <person name="Roberts A."/>
            <person name="Saif S."/>
            <person name="Shea T."/>
            <person name="Sisk P."/>
            <person name="Sykes S."/>
            <person name="Wortman J."/>
            <person name="Nusbaum C."/>
            <person name="Birren B."/>
        </authorList>
    </citation>
    <scope>NUCLEOTIDE SEQUENCE [LARGE SCALE GENOMIC DNA]</scope>
    <source>
        <strain evidence="1 3">ATCC BAA-350</strain>
    </source>
</reference>
<protein>
    <submittedName>
        <fullName evidence="1">Uncharacterized protein</fullName>
    </submittedName>
</protein>
<comment type="caution">
    <text evidence="1">The sequence shown here is derived from an EMBL/GenBank/DDBJ whole genome shotgun (WGS) entry which is preliminary data.</text>
</comment>
<dbReference type="RefSeq" id="WP_010780026.1">
    <property type="nucleotide sequence ID" value="NZ_ASWH01000001.1"/>
</dbReference>
<evidence type="ECO:0000313" key="4">
    <source>
        <dbReference type="Proteomes" id="UP000014160"/>
    </source>
</evidence>
<keyword evidence="4" id="KW-1185">Reference proteome</keyword>
<dbReference type="Proteomes" id="UP000013750">
    <property type="component" value="Unassembled WGS sequence"/>
</dbReference>
<dbReference type="eggNOG" id="ENOG50305WW">
    <property type="taxonomic scope" value="Bacteria"/>
</dbReference>
<evidence type="ECO:0000313" key="3">
    <source>
        <dbReference type="Proteomes" id="UP000013750"/>
    </source>
</evidence>
<accession>R2VHT2</accession>
<proteinExistence type="predicted"/>
<dbReference type="EMBL" id="AJDQ01000006">
    <property type="protein sequence ID" value="EOI57395.1"/>
    <property type="molecule type" value="Genomic_DNA"/>
</dbReference>
<dbReference type="PATRIC" id="fig|1158614.3.peg.1620"/>
<evidence type="ECO:0000313" key="1">
    <source>
        <dbReference type="EMBL" id="EOI57395.1"/>
    </source>
</evidence>
<sequence length="284" mass="33302">MGGRNWTAEETEFLVNNMQVNWFGDVKNYPELSEKLNRKIMGVRSKVQRMRNDGDLPPIKTDEEFLEWIKENALFAETNQILNVKELIRKTSLSESCLELKFTEWRKAGILPKTDRSCQFDLHGRWYSEAEDNKIINLKKRDFSNEEIGHLLGRTSKSIKSRTDYLKKDGKIESVYYWEGWEIEAILENVTFDKYGFVNNYQKLIHLLQGRRNYQAIHLKIVELRKQDKITVKPIPGKVSVAAIKAHREFKDITFARFKRKKASQIIYTHSQKKPTSVAAEVSK</sequence>
<gene>
    <name evidence="2" type="ORF">I592_02356</name>
    <name evidence="1" type="ORF">UKC_01611</name>
</gene>
<dbReference type="HOGENOM" id="CLU_979133_0_0_9"/>
<evidence type="ECO:0000313" key="2">
    <source>
        <dbReference type="EMBL" id="EOW83031.1"/>
    </source>
</evidence>
<dbReference type="AlphaFoldDB" id="R2VHT2"/>
<dbReference type="EMBL" id="ASWH01000001">
    <property type="protein sequence ID" value="EOW83031.1"/>
    <property type="molecule type" value="Genomic_DNA"/>
</dbReference>